<dbReference type="GO" id="GO:0006351">
    <property type="term" value="P:DNA-templated transcription"/>
    <property type="evidence" value="ECO:0007669"/>
    <property type="project" value="InterPro"/>
</dbReference>
<evidence type="ECO:0000256" key="6">
    <source>
        <dbReference type="SAM" id="MobiDB-lite"/>
    </source>
</evidence>
<dbReference type="Pfam" id="PF00172">
    <property type="entry name" value="Zn_clus"/>
    <property type="match status" value="2"/>
</dbReference>
<dbReference type="CDD" id="cd00067">
    <property type="entry name" value="GAL4"/>
    <property type="match status" value="2"/>
</dbReference>
<dbReference type="PROSITE" id="PS50048">
    <property type="entry name" value="ZN2_CY6_FUNGAL_2"/>
    <property type="match status" value="2"/>
</dbReference>
<dbReference type="SUPFAM" id="SSF57701">
    <property type="entry name" value="Zn2/Cys6 DNA-binding domain"/>
    <property type="match status" value="2"/>
</dbReference>
<dbReference type="InterPro" id="IPR050815">
    <property type="entry name" value="TF_fung"/>
</dbReference>
<dbReference type="InterPro" id="IPR001138">
    <property type="entry name" value="Zn2Cys6_DnaBD"/>
</dbReference>
<proteinExistence type="predicted"/>
<keyword evidence="9" id="KW-1185">Reference proteome</keyword>
<evidence type="ECO:0000256" key="3">
    <source>
        <dbReference type="ARBA" id="ARBA00023015"/>
    </source>
</evidence>
<accession>A0A9W4U9G7</accession>
<dbReference type="OrthoDB" id="103349at2759"/>
<evidence type="ECO:0000313" key="9">
    <source>
        <dbReference type="Proteomes" id="UP001152607"/>
    </source>
</evidence>
<dbReference type="InterPro" id="IPR007219">
    <property type="entry name" value="XnlR_reg_dom"/>
</dbReference>
<dbReference type="SMART" id="SM00066">
    <property type="entry name" value="GAL4"/>
    <property type="match status" value="2"/>
</dbReference>
<feature type="compositionally biased region" description="Polar residues" evidence="6">
    <location>
        <begin position="137"/>
        <end position="157"/>
    </location>
</feature>
<feature type="region of interest" description="Disordered" evidence="6">
    <location>
        <begin position="137"/>
        <end position="161"/>
    </location>
</feature>
<protein>
    <recommendedName>
        <fullName evidence="7">Zn(2)-C6 fungal-type domain-containing protein</fullName>
    </recommendedName>
</protein>
<feature type="compositionally biased region" description="Polar residues" evidence="6">
    <location>
        <begin position="1"/>
        <end position="13"/>
    </location>
</feature>
<dbReference type="PANTHER" id="PTHR47338:SF7">
    <property type="entry name" value="ZN(II)2CYS6 TRANSCRIPTION FACTOR (EUROFUNG)"/>
    <property type="match status" value="1"/>
</dbReference>
<dbReference type="AlphaFoldDB" id="A0A9W4U9G7"/>
<keyword evidence="2" id="KW-0479">Metal-binding</keyword>
<organism evidence="8 9">
    <name type="scientific">Periconia digitata</name>
    <dbReference type="NCBI Taxonomy" id="1303443"/>
    <lineage>
        <taxon>Eukaryota</taxon>
        <taxon>Fungi</taxon>
        <taxon>Dikarya</taxon>
        <taxon>Ascomycota</taxon>
        <taxon>Pezizomycotina</taxon>
        <taxon>Dothideomycetes</taxon>
        <taxon>Pleosporomycetidae</taxon>
        <taxon>Pleosporales</taxon>
        <taxon>Massarineae</taxon>
        <taxon>Periconiaceae</taxon>
        <taxon>Periconia</taxon>
    </lineage>
</organism>
<feature type="domain" description="Zn(2)-C6 fungal-type" evidence="7">
    <location>
        <begin position="27"/>
        <end position="57"/>
    </location>
</feature>
<keyword evidence="5" id="KW-0539">Nucleus</keyword>
<feature type="domain" description="Zn(2)-C6 fungal-type" evidence="7">
    <location>
        <begin position="82"/>
        <end position="112"/>
    </location>
</feature>
<evidence type="ECO:0000259" key="7">
    <source>
        <dbReference type="PROSITE" id="PS50048"/>
    </source>
</evidence>
<name>A0A9W4U9G7_9PLEO</name>
<gene>
    <name evidence="8" type="ORF">PDIGIT_LOCUS3154</name>
</gene>
<dbReference type="SMART" id="SM00906">
    <property type="entry name" value="Fungal_trans"/>
    <property type="match status" value="1"/>
</dbReference>
<keyword evidence="3" id="KW-0805">Transcription regulation</keyword>
<keyword evidence="4" id="KW-0804">Transcription</keyword>
<dbReference type="CDD" id="cd12148">
    <property type="entry name" value="fungal_TF_MHR"/>
    <property type="match status" value="1"/>
</dbReference>
<dbReference type="GO" id="GO:0008270">
    <property type="term" value="F:zinc ion binding"/>
    <property type="evidence" value="ECO:0007669"/>
    <property type="project" value="InterPro"/>
</dbReference>
<feature type="region of interest" description="Disordered" evidence="6">
    <location>
        <begin position="1"/>
        <end position="24"/>
    </location>
</feature>
<dbReference type="PANTHER" id="PTHR47338">
    <property type="entry name" value="ZN(II)2CYS6 TRANSCRIPTION FACTOR (EUROFUNG)-RELATED"/>
    <property type="match status" value="1"/>
</dbReference>
<dbReference type="GO" id="GO:0000981">
    <property type="term" value="F:DNA-binding transcription factor activity, RNA polymerase II-specific"/>
    <property type="evidence" value="ECO:0007669"/>
    <property type="project" value="InterPro"/>
</dbReference>
<sequence length="789" mass="88072">MESSGETAPSENPVQRRGRPRKRPLNACSTCRARKVKCDARPNGCENCENLSLSCIQETITAGQIERPRSSTNNKRKRTYRVCVPCRQGKLRCSGARPSCSRCDQKHTTCVYDASSAVEPVWARILPRVASPIEQNVSAASPSNCSPLRQDGGVSSPQPQPATFPPSLEWLLAPDLPSGARLRSLLDAYFDNIHPIRAFAFVHRPTFMRMMDEGLFTDNADRALLHIMCALGARFYALDYSESTAPLPCNRTQNAGGQWAKVAENLFFAEYSTISIVKLKVLVLLHDYEARVGNYAGSFLLTGLIVRMAHALQLNKEPSTDILCKGHTGASNEVSMRESRRRLMWACYVIDVWAGSGVDRLTILNEKDITLQLPCNERLFLLQIPNVTECLQPGRILNFVPADEIPEKPLENMGMSAYYLRIIHIWQRVLRYIKHLDGVQPPWVLGGEFALMHEEINVWKNSHPPWMDFSPDNIYIRRASSQLGSLFLLHCMYHHVLCDLHRVSLPDLFKIRQPFVFPPEQCQLMAHMQFICYDNARQISTLVTTVLKHGVKYLADAIVPSLVYNSSRIMLYYIAHAVDPTKPESMAIFDETIEFVQNNNMALQAMSQMYPIAEPLYVTTEDWLNKVREGVAHGQATAYIAPQDPSDPTAHESETRSKQTTSPLPSQTTSLQVIDPSLHGLGDPQIEPSSVAVAPYPAYVDGAPEDQYPAEHSPSISIPPNLLAETHSDTNGALPAPYLPDMQSLEPPIFDLHSLQNFFEWESGGDAQVPPSGLEALGILGWDNLSGVQ</sequence>
<dbReference type="GO" id="GO:0003677">
    <property type="term" value="F:DNA binding"/>
    <property type="evidence" value="ECO:0007669"/>
    <property type="project" value="InterPro"/>
</dbReference>
<dbReference type="InterPro" id="IPR036864">
    <property type="entry name" value="Zn2-C6_fun-type_DNA-bd_sf"/>
</dbReference>
<reference evidence="8" key="1">
    <citation type="submission" date="2023-01" db="EMBL/GenBank/DDBJ databases">
        <authorList>
            <person name="Van Ghelder C."/>
            <person name="Rancurel C."/>
        </authorList>
    </citation>
    <scope>NUCLEOTIDE SEQUENCE</scope>
    <source>
        <strain evidence="8">CNCM I-4278</strain>
    </source>
</reference>
<evidence type="ECO:0000256" key="4">
    <source>
        <dbReference type="ARBA" id="ARBA00023163"/>
    </source>
</evidence>
<evidence type="ECO:0000256" key="2">
    <source>
        <dbReference type="ARBA" id="ARBA00022723"/>
    </source>
</evidence>
<feature type="compositionally biased region" description="Low complexity" evidence="6">
    <location>
        <begin position="659"/>
        <end position="669"/>
    </location>
</feature>
<dbReference type="GO" id="GO:0005634">
    <property type="term" value="C:nucleus"/>
    <property type="evidence" value="ECO:0007669"/>
    <property type="project" value="UniProtKB-SubCell"/>
</dbReference>
<dbReference type="Pfam" id="PF04082">
    <property type="entry name" value="Fungal_trans"/>
    <property type="match status" value="1"/>
</dbReference>
<feature type="region of interest" description="Disordered" evidence="6">
    <location>
        <begin position="638"/>
        <end position="669"/>
    </location>
</feature>
<evidence type="ECO:0000256" key="5">
    <source>
        <dbReference type="ARBA" id="ARBA00023242"/>
    </source>
</evidence>
<dbReference type="Gene3D" id="4.10.240.10">
    <property type="entry name" value="Zn(2)-C6 fungal-type DNA-binding domain"/>
    <property type="match status" value="2"/>
</dbReference>
<evidence type="ECO:0000313" key="8">
    <source>
        <dbReference type="EMBL" id="CAI6309392.1"/>
    </source>
</evidence>
<comment type="subcellular location">
    <subcellularLocation>
        <location evidence="1">Nucleus</location>
    </subcellularLocation>
</comment>
<comment type="caution">
    <text evidence="8">The sequence shown here is derived from an EMBL/GenBank/DDBJ whole genome shotgun (WGS) entry which is preliminary data.</text>
</comment>
<dbReference type="Proteomes" id="UP001152607">
    <property type="component" value="Unassembled WGS sequence"/>
</dbReference>
<dbReference type="PROSITE" id="PS00463">
    <property type="entry name" value="ZN2_CY6_FUNGAL_1"/>
    <property type="match status" value="2"/>
</dbReference>
<evidence type="ECO:0000256" key="1">
    <source>
        <dbReference type="ARBA" id="ARBA00004123"/>
    </source>
</evidence>
<dbReference type="EMBL" id="CAOQHR010000002">
    <property type="protein sequence ID" value="CAI6309392.1"/>
    <property type="molecule type" value="Genomic_DNA"/>
</dbReference>